<organism evidence="1 2">
    <name type="scientific">Spirosoma arboris</name>
    <dbReference type="NCBI Taxonomy" id="2682092"/>
    <lineage>
        <taxon>Bacteria</taxon>
        <taxon>Pseudomonadati</taxon>
        <taxon>Bacteroidota</taxon>
        <taxon>Cytophagia</taxon>
        <taxon>Cytophagales</taxon>
        <taxon>Cytophagaceae</taxon>
        <taxon>Spirosoma</taxon>
    </lineage>
</organism>
<dbReference type="RefSeq" id="WP_157584716.1">
    <property type="nucleotide sequence ID" value="NZ_WPIN01000003.1"/>
</dbReference>
<dbReference type="Proteomes" id="UP000436006">
    <property type="component" value="Unassembled WGS sequence"/>
</dbReference>
<comment type="caution">
    <text evidence="1">The sequence shown here is derived from an EMBL/GenBank/DDBJ whole genome shotgun (WGS) entry which is preliminary data.</text>
</comment>
<evidence type="ECO:0000313" key="2">
    <source>
        <dbReference type="Proteomes" id="UP000436006"/>
    </source>
</evidence>
<reference evidence="1 2" key="1">
    <citation type="submission" date="2019-12" db="EMBL/GenBank/DDBJ databases">
        <title>Spirosoma sp. HMF4905 genome sequencing and assembly.</title>
        <authorList>
            <person name="Kang H."/>
            <person name="Cha I."/>
            <person name="Kim H."/>
            <person name="Joh K."/>
        </authorList>
    </citation>
    <scope>NUCLEOTIDE SEQUENCE [LARGE SCALE GENOMIC DNA]</scope>
    <source>
        <strain evidence="1 2">HMF4905</strain>
    </source>
</reference>
<protein>
    <submittedName>
        <fullName evidence="1">Uncharacterized protein</fullName>
    </submittedName>
</protein>
<keyword evidence="2" id="KW-1185">Reference proteome</keyword>
<proteinExistence type="predicted"/>
<dbReference type="AlphaFoldDB" id="A0A7K1S9J3"/>
<evidence type="ECO:0000313" key="1">
    <source>
        <dbReference type="EMBL" id="MVM30487.1"/>
    </source>
</evidence>
<dbReference type="EMBL" id="WPIN01000003">
    <property type="protein sequence ID" value="MVM30487.1"/>
    <property type="molecule type" value="Genomic_DNA"/>
</dbReference>
<accession>A0A7K1S9J3</accession>
<sequence length="350" mass="40593">MPSDNRTEETNLMSLLPEYRTLQTYAERLLFWERHGLIDKLFYYACESKDDAGRELVALRYRLQVCQTWQETLQYDILTLAPYNRNEAHQLTEWALEIRSSMNRNRFVEPIEKLKADFDKNYEAIPSKDDKEIHLITQRNQADKWKKDEAIIADRENWGRLRGIDLHLFGQLIEQLRFAQSIDLASHLSINNAELNWTTIDTYLFARSKYDFALYLEKFDSVLHQSQAKSIKNQQQTGDSLNDDQNTPTLFITPEAKQILYDKIAQSVEKKDHLALSDFLIDGILPTNKITVTSLASKFGLAFFASGAVPDQGAKLLSEQIPNFFNRNTTKGIVDFKPQNLVKYLRGGRK</sequence>
<name>A0A7K1S9J3_9BACT</name>
<gene>
    <name evidence="1" type="ORF">GO755_10620</name>
</gene>